<organism evidence="3 4">
    <name type="scientific">Paenibacillus thiaminolyticus</name>
    <name type="common">Bacillus thiaminolyticus</name>
    <dbReference type="NCBI Taxonomy" id="49283"/>
    <lineage>
        <taxon>Bacteria</taxon>
        <taxon>Bacillati</taxon>
        <taxon>Bacillota</taxon>
        <taxon>Bacilli</taxon>
        <taxon>Bacillales</taxon>
        <taxon>Paenibacillaceae</taxon>
        <taxon>Paenibacillus</taxon>
    </lineage>
</organism>
<keyword evidence="1" id="KW-1133">Transmembrane helix</keyword>
<dbReference type="EMBL" id="JAMDMM010000059">
    <property type="protein sequence ID" value="MCY9610548.1"/>
    <property type="molecule type" value="Genomic_DNA"/>
</dbReference>
<keyword evidence="5" id="KW-1185">Reference proteome</keyword>
<evidence type="ECO:0000313" key="4">
    <source>
        <dbReference type="Proteomes" id="UP000315377"/>
    </source>
</evidence>
<evidence type="ECO:0000256" key="1">
    <source>
        <dbReference type="SAM" id="Phobius"/>
    </source>
</evidence>
<feature type="transmembrane region" description="Helical" evidence="1">
    <location>
        <begin position="6"/>
        <end position="32"/>
    </location>
</feature>
<dbReference type="Proteomes" id="UP001209276">
    <property type="component" value="Unassembled WGS sequence"/>
</dbReference>
<reference evidence="2 5" key="2">
    <citation type="submission" date="2022-05" db="EMBL/GenBank/DDBJ databases">
        <title>Genome Sequencing of Bee-Associated Microbes.</title>
        <authorList>
            <person name="Dunlap C."/>
        </authorList>
    </citation>
    <scope>NUCLEOTIDE SEQUENCE [LARGE SCALE GENOMIC DNA]</scope>
    <source>
        <strain evidence="2 5">NRRL B-14613</strain>
    </source>
</reference>
<evidence type="ECO:0000313" key="2">
    <source>
        <dbReference type="EMBL" id="MCY9610548.1"/>
    </source>
</evidence>
<dbReference type="EMBL" id="CP041405">
    <property type="protein sequence ID" value="QDM46666.1"/>
    <property type="molecule type" value="Genomic_DNA"/>
</dbReference>
<keyword evidence="1" id="KW-0812">Transmembrane</keyword>
<keyword evidence="1" id="KW-0472">Membrane</keyword>
<evidence type="ECO:0000313" key="5">
    <source>
        <dbReference type="Proteomes" id="UP001209276"/>
    </source>
</evidence>
<evidence type="ECO:0000313" key="3">
    <source>
        <dbReference type="EMBL" id="QDM46666.1"/>
    </source>
</evidence>
<proteinExistence type="predicted"/>
<reference evidence="3 4" key="1">
    <citation type="submission" date="2019-07" db="EMBL/GenBank/DDBJ databases">
        <title>Paenibacillus thiaminolyticus NRRL B-4156.</title>
        <authorList>
            <person name="Hehnly C."/>
            <person name="Zhang L."/>
        </authorList>
    </citation>
    <scope>NUCLEOTIDE SEQUENCE [LARGE SCALE GENOMIC DNA]</scope>
    <source>
        <strain evidence="3 4">NRRL B-4156</strain>
    </source>
</reference>
<name>A0AAP9E130_PANTH</name>
<feature type="transmembrane region" description="Helical" evidence="1">
    <location>
        <begin position="99"/>
        <end position="120"/>
    </location>
</feature>
<dbReference type="Proteomes" id="UP000315377">
    <property type="component" value="Chromosome"/>
</dbReference>
<dbReference type="GeneID" id="76999576"/>
<sequence length="150" mass="18001">MTLWKIYNLLILVLPLLLLVIILILLVVYFIFRLRKYREFIREYPLPLRNRRKRDDHHLLTLNFYSARFIENQQQIYDMKFKIEMEELKQADDMLIKNITTILIPVVSVMAALLAISISLKDNTDYSSGIISMSGFWFFPYPPRLLTWLE</sequence>
<gene>
    <name evidence="3" type="ORF">FLT43_26815</name>
    <name evidence="2" type="ORF">M5W83_25695</name>
</gene>
<dbReference type="AlphaFoldDB" id="A0AAP9E130"/>
<accession>A0AAP9E130</accession>
<protein>
    <submittedName>
        <fullName evidence="3">Uncharacterized protein</fullName>
    </submittedName>
</protein>
<dbReference type="RefSeq" id="WP_087442952.1">
    <property type="nucleotide sequence ID" value="NZ_CABMNB010000029.1"/>
</dbReference>